<sequence length="1406" mass="157503">MEVLISIAGKAAEYTVDPIAHQLNYLFKHSSNFQNLKDQIEKLEDARGRVQHSVEEERRNAKEIEADVLKWLASVDNKLTENAPEKLEKAKNKCFLGLCPNLKSRYRLSKRAVEEARAITHLLEEGKFHKVSYSPAMEGVVTKGYNAFQSRTKALEGVMEALGESSVRIIGIHGMAGVGKTTLAKEVAARVKEEHLFDEVAMAVVSHNPDTRKIQGEIADMLGLHYDKETISGRQMQLRERLLKTEKKILIVLDDLWQKLDLEEIGISFQDAAAQISSTAGCKLLLTSRSSQVLDLVDAERSFGVEILSQEESMILFEKIVGDLVGKSDDYECIANELVAKCAGLPVAILAIANALKRRDLSSWKDALRRLRKAGPNMKEMQQSVNSTIELSYNLLESEEAKSILLLCSLHPQGLDIHVSDLLQCGVALDILEDIDTLEDATISMNELVRKLKASSLLLEGKGCKWVKMHDLIRDVSISIASKNKGMWVIKDGNHLKELLKKGNLKGCTAISLPHSSIPDLSDVDCSNLELLMLLNKDPSFQVSDTFFKDMNKLKVLSVTGMSFPSLPLSFLSLTNLQALRLCECKLSEIGIIGNLKTLDVLSFKGSSIEQLPVEIAELTRLKLFDLSECWGIEVIPANVIAKLCRLEELLVGDSFDRWDVEGNAQLAELRNLSSLSALDVYIPNAQIMPQDLFLRRLERYKIAIGPHPGGYNQLQCARPLNAYNLFTTSKASKALKLEIDIGNGLHKGIEMLVKKAEELLIERFKGAKDILSGLDKEGFPHLRYLTVQKSSEIKWIVSSMGMGLALRKAFPVLETMHLHELSNVENICHGELKTESFSQLTTIEIEICGTLKNLFSFSIAKNLNQLQQISVWRCENITEIVAGENDDDNEILEFRGLCSLSLDYLPKLKSFFSQENTGSSSSGRGESASHYMNRGSNGVTLFNSKVYCPALRELNLKGINLIEKIWHDDQIPMISLGVQSLTSLTLFRCDKLKYVLTSSMVNNFVQLKTLVVSHCDEMQGIIEEVILTEEGISSNIMVFPKLDTLTLLVLPNLKRFCCGINPIIFPSLRELRIRICSSLNAFHFDGTSVGDNISLDHNLHVPFFNEKVILPALEELEIQGIDNLERLWPNQLSQHSFSKLTSIVLHGCRKLLHVFPSSMLTRLQGLNTLRIWSCESLEEIIFESHSQEEDSSSSAMQSHSPQPIQSDVITFAFPNLTFLFLFDLPNLKGICHKMRTTIWPSLKEMTVSGCHKVEILFASQETRGKTSQQPLFWVNQFTFPNLNELTLGWNAGMKEIWHCYGHGQQLLSRFFCNLKVVTLYDYPEQVTVLPSYLFPLLSLPSLQKHEMKWCSFKEIIFQSEGGVGKLIEEVQSSKKDEGDSSTSNTQLPGPSSEGQGFITNSETDN</sequence>
<dbReference type="GO" id="GO:0043531">
    <property type="term" value="F:ADP binding"/>
    <property type="evidence" value="ECO:0007669"/>
    <property type="project" value="InterPro"/>
</dbReference>
<proteinExistence type="inferred from homology"/>
<keyword evidence="3" id="KW-0611">Plant defense</keyword>
<dbReference type="Proteomes" id="UP001165190">
    <property type="component" value="Unassembled WGS sequence"/>
</dbReference>
<accession>A0A9W7GTN2</accession>
<dbReference type="SMART" id="SM00382">
    <property type="entry name" value="AAA"/>
    <property type="match status" value="1"/>
</dbReference>
<dbReference type="InterPro" id="IPR027417">
    <property type="entry name" value="P-loop_NTPase"/>
</dbReference>
<organism evidence="8 9">
    <name type="scientific">Hibiscus trionum</name>
    <name type="common">Flower of an hour</name>
    <dbReference type="NCBI Taxonomy" id="183268"/>
    <lineage>
        <taxon>Eukaryota</taxon>
        <taxon>Viridiplantae</taxon>
        <taxon>Streptophyta</taxon>
        <taxon>Embryophyta</taxon>
        <taxon>Tracheophyta</taxon>
        <taxon>Spermatophyta</taxon>
        <taxon>Magnoliopsida</taxon>
        <taxon>eudicotyledons</taxon>
        <taxon>Gunneridae</taxon>
        <taxon>Pentapetalae</taxon>
        <taxon>rosids</taxon>
        <taxon>malvids</taxon>
        <taxon>Malvales</taxon>
        <taxon>Malvaceae</taxon>
        <taxon>Malvoideae</taxon>
        <taxon>Hibiscus</taxon>
    </lineage>
</organism>
<gene>
    <name evidence="8" type="ORF">HRI_000177600</name>
</gene>
<dbReference type="SUPFAM" id="SSF52058">
    <property type="entry name" value="L domain-like"/>
    <property type="match status" value="1"/>
</dbReference>
<dbReference type="OrthoDB" id="1001205at2759"/>
<feature type="coiled-coil region" evidence="5">
    <location>
        <begin position="26"/>
        <end position="60"/>
    </location>
</feature>
<dbReference type="FunFam" id="3.40.50.300:FF:001091">
    <property type="entry name" value="Probable disease resistance protein At1g61300"/>
    <property type="match status" value="1"/>
</dbReference>
<evidence type="ECO:0000256" key="5">
    <source>
        <dbReference type="SAM" id="Coils"/>
    </source>
</evidence>
<dbReference type="PANTHER" id="PTHR33463">
    <property type="entry name" value="NB-ARC DOMAIN-CONTAINING PROTEIN-RELATED"/>
    <property type="match status" value="1"/>
</dbReference>
<dbReference type="Pfam" id="PF00931">
    <property type="entry name" value="NB-ARC"/>
    <property type="match status" value="1"/>
</dbReference>
<dbReference type="Gene3D" id="3.80.10.10">
    <property type="entry name" value="Ribonuclease Inhibitor"/>
    <property type="match status" value="3"/>
</dbReference>
<dbReference type="PRINTS" id="PR00364">
    <property type="entry name" value="DISEASERSIST"/>
</dbReference>
<evidence type="ECO:0000313" key="9">
    <source>
        <dbReference type="Proteomes" id="UP001165190"/>
    </source>
</evidence>
<evidence type="ECO:0000313" key="8">
    <source>
        <dbReference type="EMBL" id="GMI65083.1"/>
    </source>
</evidence>
<feature type="compositionally biased region" description="Basic and acidic residues" evidence="6">
    <location>
        <begin position="1369"/>
        <end position="1379"/>
    </location>
</feature>
<evidence type="ECO:0000256" key="2">
    <source>
        <dbReference type="ARBA" id="ARBA00022741"/>
    </source>
</evidence>
<dbReference type="InterPro" id="IPR032675">
    <property type="entry name" value="LRR_dom_sf"/>
</dbReference>
<evidence type="ECO:0000259" key="7">
    <source>
        <dbReference type="SMART" id="SM00382"/>
    </source>
</evidence>
<dbReference type="InterPro" id="IPR057135">
    <property type="entry name" value="At4g27190-like_LRR"/>
</dbReference>
<keyword evidence="2" id="KW-0547">Nucleotide-binding</keyword>
<keyword evidence="9" id="KW-1185">Reference proteome</keyword>
<dbReference type="SUPFAM" id="SSF52540">
    <property type="entry name" value="P-loop containing nucleoside triphosphate hydrolases"/>
    <property type="match status" value="1"/>
</dbReference>
<dbReference type="InterPro" id="IPR003593">
    <property type="entry name" value="AAA+_ATPase"/>
</dbReference>
<feature type="domain" description="AAA+ ATPase" evidence="7">
    <location>
        <begin position="166"/>
        <end position="312"/>
    </location>
</feature>
<dbReference type="GO" id="GO:0005524">
    <property type="term" value="F:ATP binding"/>
    <property type="evidence" value="ECO:0007669"/>
    <property type="project" value="UniProtKB-KW"/>
</dbReference>
<reference evidence="8" key="1">
    <citation type="submission" date="2023-05" db="EMBL/GenBank/DDBJ databases">
        <title>Genome and transcriptome analyses reveal genes involved in the formation of fine ridges on petal epidermal cells in Hibiscus trionum.</title>
        <authorList>
            <person name="Koshimizu S."/>
            <person name="Masuda S."/>
            <person name="Ishii T."/>
            <person name="Shirasu K."/>
            <person name="Hoshino A."/>
            <person name="Arita M."/>
        </authorList>
    </citation>
    <scope>NUCLEOTIDE SEQUENCE</scope>
    <source>
        <strain evidence="8">Hamamatsu line</strain>
    </source>
</reference>
<dbReference type="GO" id="GO:0006952">
    <property type="term" value="P:defense response"/>
    <property type="evidence" value="ECO:0007669"/>
    <property type="project" value="UniProtKB-KW"/>
</dbReference>
<keyword evidence="5" id="KW-0175">Coiled coil</keyword>
<name>A0A9W7GTN2_HIBTR</name>
<dbReference type="InterPro" id="IPR002182">
    <property type="entry name" value="NB-ARC"/>
</dbReference>
<feature type="compositionally biased region" description="Polar residues" evidence="6">
    <location>
        <begin position="1381"/>
        <end position="1406"/>
    </location>
</feature>
<feature type="region of interest" description="Disordered" evidence="6">
    <location>
        <begin position="1369"/>
        <end position="1406"/>
    </location>
</feature>
<dbReference type="InterPro" id="IPR050905">
    <property type="entry name" value="Plant_NBS-LRR"/>
</dbReference>
<dbReference type="PANTHER" id="PTHR33463:SF203">
    <property type="entry name" value="AAA+ ATPASE DOMAIN-CONTAINING PROTEIN"/>
    <property type="match status" value="1"/>
</dbReference>
<keyword evidence="4" id="KW-0067">ATP-binding</keyword>
<dbReference type="Gene3D" id="1.10.8.430">
    <property type="entry name" value="Helical domain of apoptotic protease-activating factors"/>
    <property type="match status" value="1"/>
</dbReference>
<comment type="caution">
    <text evidence="8">The sequence shown here is derived from an EMBL/GenBank/DDBJ whole genome shotgun (WGS) entry which is preliminary data.</text>
</comment>
<evidence type="ECO:0000256" key="1">
    <source>
        <dbReference type="ARBA" id="ARBA00008894"/>
    </source>
</evidence>
<comment type="similarity">
    <text evidence="1">Belongs to the disease resistance NB-LRR family.</text>
</comment>
<dbReference type="Pfam" id="PF23247">
    <property type="entry name" value="LRR_RPS2"/>
    <property type="match status" value="3"/>
</dbReference>
<dbReference type="InterPro" id="IPR042197">
    <property type="entry name" value="Apaf_helical"/>
</dbReference>
<evidence type="ECO:0000256" key="3">
    <source>
        <dbReference type="ARBA" id="ARBA00022821"/>
    </source>
</evidence>
<protein>
    <recommendedName>
        <fullName evidence="7">AAA+ ATPase domain-containing protein</fullName>
    </recommendedName>
</protein>
<evidence type="ECO:0000256" key="4">
    <source>
        <dbReference type="ARBA" id="ARBA00022840"/>
    </source>
</evidence>
<dbReference type="Gene3D" id="3.40.50.300">
    <property type="entry name" value="P-loop containing nucleotide triphosphate hydrolases"/>
    <property type="match status" value="1"/>
</dbReference>
<dbReference type="SUPFAM" id="SSF52047">
    <property type="entry name" value="RNI-like"/>
    <property type="match status" value="2"/>
</dbReference>
<dbReference type="EMBL" id="BSYR01000003">
    <property type="protein sequence ID" value="GMI65083.1"/>
    <property type="molecule type" value="Genomic_DNA"/>
</dbReference>
<evidence type="ECO:0000256" key="6">
    <source>
        <dbReference type="SAM" id="MobiDB-lite"/>
    </source>
</evidence>